<comment type="similarity">
    <text evidence="2">In the N-terminal section; belongs to the LigD polymerase family.</text>
</comment>
<dbReference type="PROSITE" id="PS00333">
    <property type="entry name" value="DNA_LIGASE_A2"/>
    <property type="match status" value="1"/>
</dbReference>
<dbReference type="NCBIfam" id="NF007211">
    <property type="entry name" value="PRK09633.1"/>
    <property type="match status" value="1"/>
</dbReference>
<dbReference type="NCBIfam" id="TIGR02778">
    <property type="entry name" value="ligD_pol"/>
    <property type="match status" value="1"/>
</dbReference>
<evidence type="ECO:0000259" key="3">
    <source>
        <dbReference type="PROSITE" id="PS50160"/>
    </source>
</evidence>
<dbReference type="SUPFAM" id="SSF56091">
    <property type="entry name" value="DNA ligase/mRNA capping enzyme, catalytic domain"/>
    <property type="match status" value="1"/>
</dbReference>
<name>G9QNR7_9BACI</name>
<dbReference type="PROSITE" id="PS00697">
    <property type="entry name" value="DNA_LIGASE_A1"/>
    <property type="match status" value="1"/>
</dbReference>
<dbReference type="RefSeq" id="WP_003354977.1">
    <property type="nucleotide sequence ID" value="NZ_JH414761.1"/>
</dbReference>
<evidence type="ECO:0000313" key="4">
    <source>
        <dbReference type="EMBL" id="EHL74989.1"/>
    </source>
</evidence>
<evidence type="ECO:0000313" key="5">
    <source>
        <dbReference type="Proteomes" id="UP000011747"/>
    </source>
</evidence>
<evidence type="ECO:0000256" key="1">
    <source>
        <dbReference type="ARBA" id="ARBA00049981"/>
    </source>
</evidence>
<dbReference type="InterPro" id="IPR052171">
    <property type="entry name" value="NHEJ_LigD"/>
</dbReference>
<dbReference type="PROSITE" id="PS50160">
    <property type="entry name" value="DNA_LIGASE_A3"/>
    <property type="match status" value="1"/>
</dbReference>
<dbReference type="InterPro" id="IPR012310">
    <property type="entry name" value="DNA_ligase_ATP-dep_cent"/>
</dbReference>
<organism evidence="4 5">
    <name type="scientific">Bacillus smithii 7_3_47FAA</name>
    <dbReference type="NCBI Taxonomy" id="665952"/>
    <lineage>
        <taxon>Bacteria</taxon>
        <taxon>Bacillati</taxon>
        <taxon>Bacillota</taxon>
        <taxon>Bacilli</taxon>
        <taxon>Bacillales</taxon>
        <taxon>Bacillaceae</taxon>
        <taxon>Bacillus</taxon>
    </lineage>
</organism>
<dbReference type="InterPro" id="IPR016059">
    <property type="entry name" value="DNA_ligase_ATP-dep_CS"/>
</dbReference>
<dbReference type="PANTHER" id="PTHR42705">
    <property type="entry name" value="BIFUNCTIONAL NON-HOMOLOGOUS END JOINING PROTEIN LIGD"/>
    <property type="match status" value="1"/>
</dbReference>
<dbReference type="InterPro" id="IPR014143">
    <property type="entry name" value="NHEJ_ligase_prk"/>
</dbReference>
<keyword evidence="4" id="KW-0436">Ligase</keyword>
<comment type="similarity">
    <text evidence="1">In the C-terminal section; belongs to the ATP-dependent DNA ligase family.</text>
</comment>
<dbReference type="Gene3D" id="3.30.470.30">
    <property type="entry name" value="DNA ligase/mRNA capping enzyme"/>
    <property type="match status" value="1"/>
</dbReference>
<dbReference type="PATRIC" id="fig|665952.3.peg.2784"/>
<accession>G9QNR7</accession>
<sequence>MQFMMPELKMTFPEKGNWLYETKYDGFRAQLIWTKETVQLLSRNGQNILPLFPEIENFLKPFQKKASSFLPLVFDGELAALQSEGKSNFSVVQTRGRMRSPSKIAEKASFFPCTYLVFDLLEIKGQSIKSQPFEKRKEQLYRVFESFGWSLSPKPSAESRIQMIPSFRELSTLKDFVSLHFGEGIVAKKEQSIWEGKRSGNWIKIKNWKKARCFVTAFHEANGYYDIAVYKDKNIFPIGLFQAGIPKKEKQALNQIIRQNAFEKKEDVYYIKPGICVELFYLEWQKEGLREPYFHQFLFSTTPEECTWEQFRLDSLHIPEQVEITHPLKPIWPACGYTKLDYLSYLRKTAPRMLPFLKDRALTVIRYPHGVEDEAFFQKNCPDYAPDFVETKKMDGINYIVCNSLETLIWLGNQLAIEFHVPFHSIHSSYVSEIVFDLDPPSPKEFSLAVQAAKDMKEIFDQLNLKTFVKFSGNKGLQVHIPLPETFTFAETGSFTELIARYLVSKKPEMFTIERLKKKRGRRLYIDYVQYRQGKTIIAPYSARGNEKGLVACPLYWEELDQFTPSQCTIDWVLKRMETTLCPFASFFEAKVDQPFAEIINALPLLD</sequence>
<dbReference type="Pfam" id="PF21686">
    <property type="entry name" value="LigD_Prim-Pol"/>
    <property type="match status" value="1"/>
</dbReference>
<dbReference type="EMBL" id="ACWF01000142">
    <property type="protein sequence ID" value="EHL74989.1"/>
    <property type="molecule type" value="Genomic_DNA"/>
</dbReference>
<dbReference type="InterPro" id="IPR014145">
    <property type="entry name" value="LigD_pol_dom"/>
</dbReference>
<dbReference type="NCBIfam" id="TIGR02776">
    <property type="entry name" value="NHEJ_ligase_prk"/>
    <property type="match status" value="1"/>
</dbReference>
<dbReference type="PANTHER" id="PTHR42705:SF2">
    <property type="entry name" value="BIFUNCTIONAL NON-HOMOLOGOUS END JOINING PROTEIN LIGD"/>
    <property type="match status" value="1"/>
</dbReference>
<dbReference type="AlphaFoldDB" id="G9QNR7"/>
<keyword evidence="5" id="KW-1185">Reference proteome</keyword>
<evidence type="ECO:0000256" key="2">
    <source>
        <dbReference type="ARBA" id="ARBA00049990"/>
    </source>
</evidence>
<dbReference type="GO" id="GO:0006310">
    <property type="term" value="P:DNA recombination"/>
    <property type="evidence" value="ECO:0007669"/>
    <property type="project" value="InterPro"/>
</dbReference>
<protein>
    <submittedName>
        <fullName evidence="4">DNA ligase D</fullName>
    </submittedName>
</protein>
<dbReference type="GO" id="GO:0003910">
    <property type="term" value="F:DNA ligase (ATP) activity"/>
    <property type="evidence" value="ECO:0007669"/>
    <property type="project" value="InterPro"/>
</dbReference>
<dbReference type="Proteomes" id="UP000011747">
    <property type="component" value="Unassembled WGS sequence"/>
</dbReference>
<comment type="caution">
    <text evidence="4">The sequence shown here is derived from an EMBL/GenBank/DDBJ whole genome shotgun (WGS) entry which is preliminary data.</text>
</comment>
<proteinExistence type="inferred from homology"/>
<dbReference type="GO" id="GO:0005524">
    <property type="term" value="F:ATP binding"/>
    <property type="evidence" value="ECO:0007669"/>
    <property type="project" value="InterPro"/>
</dbReference>
<dbReference type="CDD" id="cd04866">
    <property type="entry name" value="LigD_Pol_like_3"/>
    <property type="match status" value="1"/>
</dbReference>
<reference evidence="4 5" key="1">
    <citation type="submission" date="2011-09" db="EMBL/GenBank/DDBJ databases">
        <title>The Genome Sequence of Bacillus smithii 7_3_47FAA.</title>
        <authorList>
            <consortium name="The Broad Institute Genome Sequencing Platform"/>
            <person name="Earl A."/>
            <person name="Ward D."/>
            <person name="Feldgarden M."/>
            <person name="Gevers D."/>
            <person name="Daigneault M."/>
            <person name="Strauss J."/>
            <person name="Allen-Vercoe E."/>
            <person name="Young S.K."/>
            <person name="Zeng Q."/>
            <person name="Gargeya S."/>
            <person name="Fitzgerald M."/>
            <person name="Haas B."/>
            <person name="Abouelleil A."/>
            <person name="Alvarado L."/>
            <person name="Arachchi H.M."/>
            <person name="Berlin A."/>
            <person name="Brown A."/>
            <person name="Chapman S.B."/>
            <person name="Chen Z."/>
            <person name="Dunbar C."/>
            <person name="Freedman E."/>
            <person name="Gearin G."/>
            <person name="Goldberg J."/>
            <person name="Griggs A."/>
            <person name="Gujja S."/>
            <person name="Heiman D."/>
            <person name="Howarth C."/>
            <person name="Larson L."/>
            <person name="Lui A."/>
            <person name="MacDonald P.J.P."/>
            <person name="Montmayeur A."/>
            <person name="Murphy C."/>
            <person name="Neiman D."/>
            <person name="Pearson M."/>
            <person name="Priest M."/>
            <person name="Roberts A."/>
            <person name="Saif S."/>
            <person name="Shea T."/>
            <person name="Shenoy N."/>
            <person name="Sisk P."/>
            <person name="Stolte C."/>
            <person name="Sykes S."/>
            <person name="Wortman J."/>
            <person name="Nusbaum C."/>
            <person name="Birren B."/>
        </authorList>
    </citation>
    <scope>NUCLEOTIDE SEQUENCE [LARGE SCALE GENOMIC DNA]</scope>
    <source>
        <strain evidence="4 5">7_3_47FAA</strain>
    </source>
</reference>
<dbReference type="Pfam" id="PF01068">
    <property type="entry name" value="DNA_ligase_A_M"/>
    <property type="match status" value="1"/>
</dbReference>
<dbReference type="GO" id="GO:0006281">
    <property type="term" value="P:DNA repair"/>
    <property type="evidence" value="ECO:0007669"/>
    <property type="project" value="InterPro"/>
</dbReference>
<dbReference type="Gene3D" id="3.90.920.10">
    <property type="entry name" value="DNA primase, PRIM domain"/>
    <property type="match status" value="1"/>
</dbReference>
<gene>
    <name evidence="4" type="ORF">HMPREF1015_03063</name>
</gene>
<dbReference type="HOGENOM" id="CLU_008325_0_2_9"/>
<feature type="domain" description="ATP-dependent DNA ligase family profile" evidence="3">
    <location>
        <begin position="115"/>
        <end position="206"/>
    </location>
</feature>
<dbReference type="InterPro" id="IPR033652">
    <property type="entry name" value="LigD_Pol-like_3"/>
</dbReference>